<dbReference type="EMBL" id="JACHNE010000001">
    <property type="protein sequence ID" value="MBB5798668.1"/>
    <property type="molecule type" value="Genomic_DNA"/>
</dbReference>
<protein>
    <submittedName>
        <fullName evidence="2">Transcriptional regulator with XRE-family HTH domain</fullName>
    </submittedName>
</protein>
<accession>A0A7W9HB40</accession>
<sequence>MELFHAVPWSGMGREESFKPEVLRQLRKLGGLSRRAVADAVGVTQRTVAYWESGQRKPEARQLHALVSFFKVDVHYLTSRPRGSTTLRDLRREAGFSSADHAAQAVSGRKVMRGISFDGTKLLRLERDLPVRGTACSTPEHAGRLAKALALVYKLPEHVVVDAWRRTRPDEPAPVLPRPGPRPERPSLMETWNGLNDRQRIYLEACFLQDTEEQQAERERHAHTGQRRPAAEWRKMTLALYAPPEITGYSRLQERLRDHGVHDPGTGPSIAALNRRGLITVHHDTVTIPGAGLIKRTRVEMTKRGRAVARAGLGVSRSQSAPAPMMSVWLWRTLVRVAYASQHGGDYDLVGRARLHLTVKTGPGQEAPSRGYLEHRLPDGATWGRHAWYPSASGWRHIADYLSQYRELYPTVPTDGLEDLIPPQYRTPTVSGGS</sequence>
<dbReference type="Gene3D" id="1.10.260.40">
    <property type="entry name" value="lambda repressor-like DNA-binding domains"/>
    <property type="match status" value="1"/>
</dbReference>
<proteinExistence type="predicted"/>
<evidence type="ECO:0000313" key="2">
    <source>
        <dbReference type="EMBL" id="MBB5798668.1"/>
    </source>
</evidence>
<name>A0A7W9HB40_9ACTN</name>
<dbReference type="PANTHER" id="PTHR43236">
    <property type="entry name" value="ANTITOXIN HIGA1"/>
    <property type="match status" value="1"/>
</dbReference>
<dbReference type="SMART" id="SM00530">
    <property type="entry name" value="HTH_XRE"/>
    <property type="match status" value="1"/>
</dbReference>
<dbReference type="InterPro" id="IPR001387">
    <property type="entry name" value="Cro/C1-type_HTH"/>
</dbReference>
<evidence type="ECO:0000259" key="1">
    <source>
        <dbReference type="PROSITE" id="PS50943"/>
    </source>
</evidence>
<dbReference type="GO" id="GO:0003677">
    <property type="term" value="F:DNA binding"/>
    <property type="evidence" value="ECO:0007669"/>
    <property type="project" value="InterPro"/>
</dbReference>
<organism evidence="2 3">
    <name type="scientific">Streptomyces caelestis</name>
    <dbReference type="NCBI Taxonomy" id="36816"/>
    <lineage>
        <taxon>Bacteria</taxon>
        <taxon>Bacillati</taxon>
        <taxon>Actinomycetota</taxon>
        <taxon>Actinomycetes</taxon>
        <taxon>Kitasatosporales</taxon>
        <taxon>Streptomycetaceae</taxon>
        <taxon>Streptomyces</taxon>
    </lineage>
</organism>
<reference evidence="2 3" key="1">
    <citation type="submission" date="2020-08" db="EMBL/GenBank/DDBJ databases">
        <title>Sequencing the genomes of 1000 actinobacteria strains.</title>
        <authorList>
            <person name="Klenk H.-P."/>
        </authorList>
    </citation>
    <scope>NUCLEOTIDE SEQUENCE [LARGE SCALE GENOMIC DNA]</scope>
    <source>
        <strain evidence="2 3">DSM 40084</strain>
    </source>
</reference>
<feature type="domain" description="HTH cro/C1-type" evidence="1">
    <location>
        <begin position="23"/>
        <end position="77"/>
    </location>
</feature>
<dbReference type="InterPro" id="IPR052345">
    <property type="entry name" value="Rad_response_metalloprotease"/>
</dbReference>
<dbReference type="CDD" id="cd00093">
    <property type="entry name" value="HTH_XRE"/>
    <property type="match status" value="1"/>
</dbReference>
<dbReference type="Pfam" id="PF01381">
    <property type="entry name" value="HTH_3"/>
    <property type="match status" value="1"/>
</dbReference>
<dbReference type="SUPFAM" id="SSF47413">
    <property type="entry name" value="lambda repressor-like DNA-binding domains"/>
    <property type="match status" value="1"/>
</dbReference>
<dbReference type="InterPro" id="IPR010982">
    <property type="entry name" value="Lambda_DNA-bd_dom_sf"/>
</dbReference>
<dbReference type="PANTHER" id="PTHR43236:SF2">
    <property type="entry name" value="BLL0069 PROTEIN"/>
    <property type="match status" value="1"/>
</dbReference>
<keyword evidence="3" id="KW-1185">Reference proteome</keyword>
<dbReference type="Proteomes" id="UP000590647">
    <property type="component" value="Unassembled WGS sequence"/>
</dbReference>
<dbReference type="PROSITE" id="PS50943">
    <property type="entry name" value="HTH_CROC1"/>
    <property type="match status" value="1"/>
</dbReference>
<comment type="caution">
    <text evidence="2">The sequence shown here is derived from an EMBL/GenBank/DDBJ whole genome shotgun (WGS) entry which is preliminary data.</text>
</comment>
<dbReference type="AlphaFoldDB" id="A0A7W9HB40"/>
<dbReference type="RefSeq" id="WP_184990466.1">
    <property type="nucleotide sequence ID" value="NZ_JACHNE010000001.1"/>
</dbReference>
<gene>
    <name evidence="2" type="ORF">HDA41_006632</name>
</gene>
<evidence type="ECO:0000313" key="3">
    <source>
        <dbReference type="Proteomes" id="UP000590647"/>
    </source>
</evidence>